<dbReference type="PROSITE" id="PS50888">
    <property type="entry name" value="BHLH"/>
    <property type="match status" value="1"/>
</dbReference>
<dbReference type="SUPFAM" id="SSF49899">
    <property type="entry name" value="Concanavalin A-like lectins/glucanases"/>
    <property type="match status" value="1"/>
</dbReference>
<keyword evidence="4" id="KW-1133">Transmembrane helix</keyword>
<evidence type="ECO:0000313" key="14">
    <source>
        <dbReference type="Proteomes" id="UP001214576"/>
    </source>
</evidence>
<dbReference type="SUPFAM" id="SSF47459">
    <property type="entry name" value="HLH, helix-loop-helix DNA-binding domain"/>
    <property type="match status" value="1"/>
</dbReference>
<dbReference type="PANTHER" id="PTHR15407:SF28">
    <property type="entry name" value="RIBITOL-5-PHOSPHATE TRANSFERASE FKTN"/>
    <property type="match status" value="1"/>
</dbReference>
<dbReference type="Gene3D" id="2.60.120.920">
    <property type="match status" value="1"/>
</dbReference>
<evidence type="ECO:0000259" key="11">
    <source>
        <dbReference type="PROSITE" id="PS50853"/>
    </source>
</evidence>
<dbReference type="SMART" id="SM00353">
    <property type="entry name" value="HLH"/>
    <property type="match status" value="1"/>
</dbReference>
<feature type="compositionally biased region" description="Basic and acidic residues" evidence="9">
    <location>
        <begin position="266"/>
        <end position="277"/>
    </location>
</feature>
<dbReference type="SMART" id="SM00502">
    <property type="entry name" value="BBC"/>
    <property type="match status" value="1"/>
</dbReference>
<dbReference type="GO" id="GO:0000139">
    <property type="term" value="C:Golgi membrane"/>
    <property type="evidence" value="ECO:0007669"/>
    <property type="project" value="TreeGrafter"/>
</dbReference>
<dbReference type="Gene3D" id="4.10.280.10">
    <property type="entry name" value="Helix-loop-helix DNA-binding domain"/>
    <property type="match status" value="1"/>
</dbReference>
<dbReference type="InterPro" id="IPR036638">
    <property type="entry name" value="HLH_DNA-bd_sf"/>
</dbReference>
<evidence type="ECO:0000256" key="8">
    <source>
        <dbReference type="SAM" id="Coils"/>
    </source>
</evidence>
<feature type="domain" description="BHLH" evidence="12">
    <location>
        <begin position="1048"/>
        <end position="1100"/>
    </location>
</feature>
<dbReference type="InterPro" id="IPR043136">
    <property type="entry name" value="B30.2/SPRY_sf"/>
</dbReference>
<feature type="compositionally biased region" description="Polar residues" evidence="9">
    <location>
        <begin position="278"/>
        <end position="290"/>
    </location>
</feature>
<dbReference type="PROSITE" id="PS50188">
    <property type="entry name" value="B302_SPRY"/>
    <property type="match status" value="1"/>
</dbReference>
<dbReference type="InterPro" id="IPR007074">
    <property type="entry name" value="LicD/FKTN/FKRP_NTP_transf"/>
</dbReference>
<accession>A0AAD4Y915</accession>
<dbReference type="Pfam" id="PF19737">
    <property type="entry name" value="FKTN_N"/>
    <property type="match status" value="1"/>
</dbReference>
<feature type="domain" description="B30.2/SPRY" evidence="10">
    <location>
        <begin position="236"/>
        <end position="449"/>
    </location>
</feature>
<dbReference type="CDD" id="cd00063">
    <property type="entry name" value="FN3"/>
    <property type="match status" value="1"/>
</dbReference>
<dbReference type="GO" id="GO:0046983">
    <property type="term" value="F:protein dimerization activity"/>
    <property type="evidence" value="ECO:0007669"/>
    <property type="project" value="InterPro"/>
</dbReference>
<dbReference type="SUPFAM" id="SSF49265">
    <property type="entry name" value="Fibronectin type III"/>
    <property type="match status" value="1"/>
</dbReference>
<gene>
    <name evidence="13" type="ORF">MG293_007879</name>
</gene>
<dbReference type="Pfam" id="PF00010">
    <property type="entry name" value="HLH"/>
    <property type="match status" value="1"/>
</dbReference>
<protein>
    <recommendedName>
        <fullName evidence="7">Ribitol-5-phosphate transferase</fullName>
    </recommendedName>
</protein>
<evidence type="ECO:0000259" key="10">
    <source>
        <dbReference type="PROSITE" id="PS50188"/>
    </source>
</evidence>
<dbReference type="Pfam" id="PF00041">
    <property type="entry name" value="fn3"/>
    <property type="match status" value="1"/>
</dbReference>
<keyword evidence="14" id="KW-1185">Reference proteome</keyword>
<dbReference type="InterPro" id="IPR011598">
    <property type="entry name" value="bHLH_dom"/>
</dbReference>
<evidence type="ECO:0000256" key="1">
    <source>
        <dbReference type="ARBA" id="ARBA00004167"/>
    </source>
</evidence>
<dbReference type="InterPro" id="IPR009644">
    <property type="entry name" value="FKTN/MNN4/W02B3.4-1"/>
</dbReference>
<dbReference type="PANTHER" id="PTHR15407">
    <property type="entry name" value="FUKUTIN-RELATED"/>
    <property type="match status" value="1"/>
</dbReference>
<dbReference type="InterPro" id="IPR045587">
    <property type="entry name" value="FKTN_N"/>
</dbReference>
<dbReference type="Gene3D" id="1.20.5.170">
    <property type="match status" value="1"/>
</dbReference>
<name>A0AAD4Y915_OVIAM</name>
<dbReference type="InterPro" id="IPR013320">
    <property type="entry name" value="ConA-like_dom_sf"/>
</dbReference>
<dbReference type="InterPro" id="IPR001870">
    <property type="entry name" value="B30.2/SPRY"/>
</dbReference>
<evidence type="ECO:0000256" key="9">
    <source>
        <dbReference type="SAM" id="MobiDB-lite"/>
    </source>
</evidence>
<dbReference type="EMBL" id="JAKZEL010000007">
    <property type="protein sequence ID" value="KAI4542500.1"/>
    <property type="molecule type" value="Genomic_DNA"/>
</dbReference>
<keyword evidence="6" id="KW-0472">Membrane</keyword>
<dbReference type="InterPro" id="IPR036116">
    <property type="entry name" value="FN3_sf"/>
</dbReference>
<dbReference type="Proteomes" id="UP001214576">
    <property type="component" value="Unassembled WGS sequence"/>
</dbReference>
<evidence type="ECO:0000259" key="12">
    <source>
        <dbReference type="PROSITE" id="PS50888"/>
    </source>
</evidence>
<dbReference type="Pfam" id="PF04991">
    <property type="entry name" value="LicD"/>
    <property type="match status" value="1"/>
</dbReference>
<reference evidence="13" key="1">
    <citation type="submission" date="2022-03" db="EMBL/GenBank/DDBJ databases">
        <title>Genomic analyses of argali, domestic sheep and their hybrids provide insights into chromosomal evolution, heterosis and genetic basis of agronomic traits.</title>
        <authorList>
            <person name="Li M."/>
        </authorList>
    </citation>
    <scope>NUCLEOTIDE SEQUENCE</scope>
    <source>
        <strain evidence="13">CAU-MHL-2022a</strain>
        <tissue evidence="13">Skin</tissue>
    </source>
</reference>
<evidence type="ECO:0000256" key="7">
    <source>
        <dbReference type="ARBA" id="ARBA00033332"/>
    </source>
</evidence>
<dbReference type="InterPro" id="IPR003649">
    <property type="entry name" value="Bbox_C"/>
</dbReference>
<proteinExistence type="inferred from homology"/>
<dbReference type="Gene3D" id="2.60.40.10">
    <property type="entry name" value="Immunoglobulins"/>
    <property type="match status" value="1"/>
</dbReference>
<feature type="coiled-coil region" evidence="8">
    <location>
        <begin position="72"/>
        <end position="106"/>
    </location>
</feature>
<evidence type="ECO:0000256" key="2">
    <source>
        <dbReference type="ARBA" id="ARBA00010623"/>
    </source>
</evidence>
<comment type="similarity">
    <text evidence="2">Belongs to the LicD transferase family.</text>
</comment>
<dbReference type="InterPro" id="IPR003877">
    <property type="entry name" value="SPRY_dom"/>
</dbReference>
<dbReference type="SMART" id="SM00060">
    <property type="entry name" value="FN3"/>
    <property type="match status" value="1"/>
</dbReference>
<keyword evidence="5 8" id="KW-0175">Coiled coil</keyword>
<dbReference type="AlphaFoldDB" id="A0AAD4Y915"/>
<evidence type="ECO:0000256" key="5">
    <source>
        <dbReference type="ARBA" id="ARBA00023054"/>
    </source>
</evidence>
<organism evidence="13 14">
    <name type="scientific">Ovis ammon polii</name>
    <dbReference type="NCBI Taxonomy" id="230172"/>
    <lineage>
        <taxon>Eukaryota</taxon>
        <taxon>Metazoa</taxon>
        <taxon>Chordata</taxon>
        <taxon>Craniata</taxon>
        <taxon>Vertebrata</taxon>
        <taxon>Euteleostomi</taxon>
        <taxon>Mammalia</taxon>
        <taxon>Eutheria</taxon>
        <taxon>Laurasiatheria</taxon>
        <taxon>Artiodactyla</taxon>
        <taxon>Ruminantia</taxon>
        <taxon>Pecora</taxon>
        <taxon>Bovidae</taxon>
        <taxon>Caprinae</taxon>
        <taxon>Ovis</taxon>
    </lineage>
</organism>
<sequence length="1105" mass="125921">MEGQRLGEALQRIISTLANKNDEIQNFIDTLNQTLKGVQENSSNILSELDEEFDSLYSILDEVKESMINSIKQEQARKSQELQSQLSQCNNALENSEELLEFATRSLDIKEPEEFSKSNNGFSLSPFFETKVPKAPEIDPVECLVADNSVTVAWRMPEEDNKIDHFILEYRKTNFDGLPRVKDERCWEIVDNIKGTEYTLSGLKFDSKYMNFRVRACNKAVAGEYSDPVTLETKALNFNLDNSSSHLNLRVEDTCVEWDPTGGKGQDSKIKGKENKGRSGTPSPKRTSVGSRPPAVRGSRDRFTGESYTVLGDTAIESGQHYWEVKAQKDCKSYSVGVAYKTLGKFDQLGKTNTSWCIHVNNWLQNTFAAKHNNKVKALDVAVPERIGVFCDFDGEILKEFLDVLFSAAGLLQDLRKQEVIILSHKVKPESNTNQTSAHDSALEGPFCSSCCECRKAELPPLLAESFSTGGVSPKARIQKWAAGHQILKKKAEAREKRNTVDDLLPAVLQIVERTAERKAEGDQDQSQDLGAEIFSLAHILMIEDADIDQAVALLTALEENEVEVVHEVEENHTEFRGLGQKAEQEGPDQDLGHVPIVKAVKGQVTEEQVVGLGIENDVKAEIRRKEKRKRIKNGSGLSKSKESRIGFDGIQWRAVKKFIMLTSSQNVPVFLIDPLILELINKNFEQVKNTSHASSTSECKFFCVPRDFTTFALQYQLWKNEEGWFRLAENMGFQCLKVESKDPRLDWIDSLSGTEIPLHYICKLTSHAIHLVVFHERSGNYLWHGHLRLKGHIDRKFVPFRKLQFGRYPGAFDRPELQQITVDGLDVLIPKDPMHFLEEIPHSRFIECRYKEARAFFQHYLDDNTVEAMTFQKRAKELLQLAAKTLKKLGVRFWLSSGTCLGWYRQCSIIPYSKDVDLGIFIQDYKSDIISAFQDAGLPLKHKFGKVEDSLELSFQGKDDVKLDIFFFYEETDHMWNGGTQAKTGKKFKYLFPKFTLCWTEFVDTKFRVPCETIEYIEANYGKSLCATGENLVQQDNNLLLMNSNMTRKIFTNSRERWRQQNVNSAFAKLRKLIPTHPPDKKLSKNETLRLAMRREKNAPQQLI</sequence>
<evidence type="ECO:0000313" key="13">
    <source>
        <dbReference type="EMBL" id="KAI4542500.1"/>
    </source>
</evidence>
<dbReference type="InterPro" id="IPR003961">
    <property type="entry name" value="FN3_dom"/>
</dbReference>
<dbReference type="InterPro" id="IPR013783">
    <property type="entry name" value="Ig-like_fold"/>
</dbReference>
<dbReference type="GO" id="GO:0009100">
    <property type="term" value="P:glycoprotein metabolic process"/>
    <property type="evidence" value="ECO:0007669"/>
    <property type="project" value="UniProtKB-ARBA"/>
</dbReference>
<evidence type="ECO:0000256" key="3">
    <source>
        <dbReference type="ARBA" id="ARBA00022692"/>
    </source>
</evidence>
<feature type="region of interest" description="Disordered" evidence="9">
    <location>
        <begin position="258"/>
        <end position="301"/>
    </location>
</feature>
<comment type="subcellular location">
    <subcellularLocation>
        <location evidence="1">Membrane</location>
        <topology evidence="1">Single-pass membrane protein</topology>
    </subcellularLocation>
</comment>
<dbReference type="Pfam" id="PF00622">
    <property type="entry name" value="SPRY"/>
    <property type="match status" value="1"/>
</dbReference>
<comment type="caution">
    <text evidence="13">The sequence shown here is derived from an EMBL/GenBank/DDBJ whole genome shotgun (WGS) entry which is preliminary data.</text>
</comment>
<keyword evidence="3" id="KW-0812">Transmembrane</keyword>
<evidence type="ECO:0000256" key="4">
    <source>
        <dbReference type="ARBA" id="ARBA00022989"/>
    </source>
</evidence>
<feature type="domain" description="Fibronectin type-III" evidence="11">
    <location>
        <begin position="132"/>
        <end position="236"/>
    </location>
</feature>
<dbReference type="PROSITE" id="PS50853">
    <property type="entry name" value="FN3"/>
    <property type="match status" value="1"/>
</dbReference>
<evidence type="ECO:0000256" key="6">
    <source>
        <dbReference type="ARBA" id="ARBA00023136"/>
    </source>
</evidence>